<gene>
    <name evidence="1" type="ORF">ABI908_05265</name>
</gene>
<sequence length="105" mass="12240">MQTYALSSYCAVQAIAHQRDAQSEAQQKLYRELTDKWRRKHYEISIKLHHLAHDYAAQMVKEDRVAPEVGEINAWADILALPDNMSAHEYASREFRRNPNVCDQP</sequence>
<evidence type="ECO:0000313" key="2">
    <source>
        <dbReference type="Proteomes" id="UP001462502"/>
    </source>
</evidence>
<evidence type="ECO:0000313" key="1">
    <source>
        <dbReference type="EMBL" id="MEO9383530.1"/>
    </source>
</evidence>
<keyword evidence="2" id="KW-1185">Reference proteome</keyword>
<dbReference type="EMBL" id="JBDXMI010000001">
    <property type="protein sequence ID" value="MEO9383530.1"/>
    <property type="molecule type" value="Genomic_DNA"/>
</dbReference>
<dbReference type="RefSeq" id="WP_347937112.1">
    <property type="nucleotide sequence ID" value="NZ_CP158160.1"/>
</dbReference>
<accession>A0ABV0ISG7</accession>
<proteinExistence type="predicted"/>
<protein>
    <submittedName>
        <fullName evidence="1">Uncharacterized protein</fullName>
    </submittedName>
</protein>
<organism evidence="1 2">
    <name type="scientific">Chromobacterium phragmitis</name>
    <dbReference type="NCBI Taxonomy" id="2202141"/>
    <lineage>
        <taxon>Bacteria</taxon>
        <taxon>Pseudomonadati</taxon>
        <taxon>Pseudomonadota</taxon>
        <taxon>Betaproteobacteria</taxon>
        <taxon>Neisseriales</taxon>
        <taxon>Chromobacteriaceae</taxon>
        <taxon>Chromobacterium</taxon>
    </lineage>
</organism>
<name>A0ABV0ISG7_9NEIS</name>
<comment type="caution">
    <text evidence="1">The sequence shown here is derived from an EMBL/GenBank/DDBJ whole genome shotgun (WGS) entry which is preliminary data.</text>
</comment>
<reference evidence="1 2" key="1">
    <citation type="submission" date="2024-05" db="EMBL/GenBank/DDBJ databases">
        <authorList>
            <person name="De Oliveira J.P."/>
            <person name="Noriler S.A."/>
            <person name="De Oliveira A.G."/>
            <person name="Sipoli D.S."/>
        </authorList>
    </citation>
    <scope>NUCLEOTIDE SEQUENCE [LARGE SCALE GENOMIC DNA]</scope>
    <source>
        <strain evidence="1 2">LABIM192</strain>
    </source>
</reference>
<dbReference type="Proteomes" id="UP001462502">
    <property type="component" value="Unassembled WGS sequence"/>
</dbReference>